<dbReference type="GeneTree" id="ENSGT00390000006337"/>
<dbReference type="Proteomes" id="UP000261540">
    <property type="component" value="Unplaced"/>
</dbReference>
<keyword evidence="3 7" id="KW-0732">Signal</keyword>
<evidence type="ECO:0000256" key="4">
    <source>
        <dbReference type="ARBA" id="ARBA00022782"/>
    </source>
</evidence>
<sequence length="624" mass="68034">MWPGSVLRAMLVVRCVLAGLPPRHMEADPGMEQHPELQHSKPVNQFRVTGEADGGADGGMQKSKGDVGRVWAHPSRSPEGDLAVDSVRTSTSAPEHPPLSTSTDQAAVLKELRVAFLKGLGRKADLGSEDRVRLGLCADPQEQSSAQILPLVLLAKKLSTEQERSRLHILRPAKELWEAEGPEPYRSRLVLHFQLPPSLHSQLCGVSPVLLLHLWGSVEGKGLRVSFTGHSLQPYRQTACLSTGTQFIFLTGRLTESDAQSHPLWRVTMETTQADNGSQLPELPGILLGGGQGLNRTLSPLLLLYADRGGNDMPDKLDAPEIREPLETRPPEPLETRPPEPLETRPPPVSETFLFLCELQAFLGEALSHALLSPAPVRAAPVSLNTLRSLPSMTLGSSSSEPLLLGLLTSSTPTLFSFPPQTSQLRGHRVELPMQPHLLTVLKERLVQAAAQIRSDEVRGPNVTKQLQRLQKLSQLPGEEEEPPEGVGNSRERQYRAVLLLKALQTVLGAWEGARGERAARGGEEEHGRGAKCRLHPLTVPVLAPLLSPPTLTINNCQGSCSMPIFKGTNHAMLLNSFGSKQPLERTPCCVPEEYEDLQVAELDSNGTLIHFKPNMVAKECGCR</sequence>
<evidence type="ECO:0000256" key="7">
    <source>
        <dbReference type="SAM" id="SignalP"/>
    </source>
</evidence>
<dbReference type="Pfam" id="PF04709">
    <property type="entry name" value="AMH_N"/>
    <property type="match status" value="1"/>
</dbReference>
<accession>A0A3B3TDV1</accession>
<dbReference type="AlphaFoldDB" id="A0A3B3TDV1"/>
<feature type="signal peptide" evidence="7">
    <location>
        <begin position="1"/>
        <end position="18"/>
    </location>
</feature>
<feature type="compositionally biased region" description="Polar residues" evidence="6">
    <location>
        <begin position="87"/>
        <end position="102"/>
    </location>
</feature>
<comment type="similarity">
    <text evidence="5">Belongs to the TGF-beta family.</text>
</comment>
<feature type="compositionally biased region" description="Basic and acidic residues" evidence="6">
    <location>
        <begin position="313"/>
        <end position="343"/>
    </location>
</feature>
<feature type="region of interest" description="Disordered" evidence="6">
    <location>
        <begin position="48"/>
        <end position="102"/>
    </location>
</feature>
<comment type="subcellular location">
    <subcellularLocation>
        <location evidence="1">Secreted</location>
    </subcellularLocation>
</comment>
<dbReference type="PANTHER" id="PTHR15009">
    <property type="entry name" value="MUELLERIAN-INHIBITING FACTOR"/>
    <property type="match status" value="1"/>
</dbReference>
<dbReference type="GO" id="GO:0005576">
    <property type="term" value="C:extracellular region"/>
    <property type="evidence" value="ECO:0007669"/>
    <property type="project" value="UniProtKB-SubCell"/>
</dbReference>
<dbReference type="InterPro" id="IPR001839">
    <property type="entry name" value="TGF-b_C"/>
</dbReference>
<evidence type="ECO:0000256" key="2">
    <source>
        <dbReference type="ARBA" id="ARBA00022525"/>
    </source>
</evidence>
<evidence type="ECO:0000256" key="3">
    <source>
        <dbReference type="ARBA" id="ARBA00022729"/>
    </source>
</evidence>
<dbReference type="GO" id="GO:2000354">
    <property type="term" value="P:regulation of ovarian follicle development"/>
    <property type="evidence" value="ECO:0007669"/>
    <property type="project" value="Ensembl"/>
</dbReference>
<dbReference type="InterPro" id="IPR021203">
    <property type="entry name" value="Muellerian-inhibiting_factor"/>
</dbReference>
<dbReference type="STRING" id="1676925.ENSPKIP00000041442"/>
<dbReference type="SUPFAM" id="SSF57501">
    <property type="entry name" value="Cystine-knot cytokines"/>
    <property type="match status" value="1"/>
</dbReference>
<evidence type="ECO:0000313" key="10">
    <source>
        <dbReference type="Proteomes" id="UP000261540"/>
    </source>
</evidence>
<dbReference type="InterPro" id="IPR029034">
    <property type="entry name" value="Cystine-knot_cytokine"/>
</dbReference>
<dbReference type="GO" id="GO:2000835">
    <property type="term" value="P:negative regulation of androgen secretion"/>
    <property type="evidence" value="ECO:0007669"/>
    <property type="project" value="Ensembl"/>
</dbReference>
<keyword evidence="5" id="KW-0339">Growth factor</keyword>
<dbReference type="Gene3D" id="2.10.90.10">
    <property type="entry name" value="Cystine-knot cytokines"/>
    <property type="match status" value="1"/>
</dbReference>
<dbReference type="GO" id="GO:1905939">
    <property type="term" value="P:regulation of gonad development"/>
    <property type="evidence" value="ECO:0007669"/>
    <property type="project" value="Ensembl"/>
</dbReference>
<dbReference type="CTD" id="268"/>
<dbReference type="Pfam" id="PF00019">
    <property type="entry name" value="TGF_beta"/>
    <property type="match status" value="1"/>
</dbReference>
<evidence type="ECO:0000256" key="6">
    <source>
        <dbReference type="SAM" id="MobiDB-lite"/>
    </source>
</evidence>
<proteinExistence type="inferred from homology"/>
<keyword evidence="4" id="KW-0221">Differentiation</keyword>
<evidence type="ECO:0000259" key="8">
    <source>
        <dbReference type="PROSITE" id="PS51362"/>
    </source>
</evidence>
<dbReference type="SMART" id="SM00204">
    <property type="entry name" value="TGFB"/>
    <property type="match status" value="1"/>
</dbReference>
<dbReference type="GO" id="GO:0008083">
    <property type="term" value="F:growth factor activity"/>
    <property type="evidence" value="ECO:0007669"/>
    <property type="project" value="UniProtKB-KW"/>
</dbReference>
<dbReference type="GO" id="GO:0048240">
    <property type="term" value="P:sperm capacitation"/>
    <property type="evidence" value="ECO:0007669"/>
    <property type="project" value="Ensembl"/>
</dbReference>
<evidence type="ECO:0000256" key="1">
    <source>
        <dbReference type="ARBA" id="ARBA00004613"/>
    </source>
</evidence>
<dbReference type="RefSeq" id="XP_023699319.1">
    <property type="nucleotide sequence ID" value="XM_023843551.2"/>
</dbReference>
<dbReference type="KEGG" id="pki:111860146"/>
<evidence type="ECO:0000313" key="9">
    <source>
        <dbReference type="Ensembl" id="ENSPKIP00000041442.1"/>
    </source>
</evidence>
<reference evidence="9" key="1">
    <citation type="submission" date="2025-08" db="UniProtKB">
        <authorList>
            <consortium name="Ensembl"/>
        </authorList>
    </citation>
    <scope>IDENTIFICATION</scope>
</reference>
<dbReference type="OrthoDB" id="9893739at2759"/>
<feature type="region of interest" description="Disordered" evidence="6">
    <location>
        <begin position="313"/>
        <end position="346"/>
    </location>
</feature>
<evidence type="ECO:0000256" key="5">
    <source>
        <dbReference type="RuleBase" id="RU000354"/>
    </source>
</evidence>
<dbReference type="Ensembl" id="ENSPKIT00000022477.1">
    <property type="protein sequence ID" value="ENSPKIP00000041442.1"/>
    <property type="gene ID" value="ENSPKIG00000017996.1"/>
</dbReference>
<dbReference type="PROSITE" id="PS51362">
    <property type="entry name" value="TGF_BETA_2"/>
    <property type="match status" value="1"/>
</dbReference>
<organism evidence="9 10">
    <name type="scientific">Paramormyrops kingsleyae</name>
    <dbReference type="NCBI Taxonomy" id="1676925"/>
    <lineage>
        <taxon>Eukaryota</taxon>
        <taxon>Metazoa</taxon>
        <taxon>Chordata</taxon>
        <taxon>Craniata</taxon>
        <taxon>Vertebrata</taxon>
        <taxon>Euteleostomi</taxon>
        <taxon>Actinopterygii</taxon>
        <taxon>Neopterygii</taxon>
        <taxon>Teleostei</taxon>
        <taxon>Osteoglossocephala</taxon>
        <taxon>Osteoglossomorpha</taxon>
        <taxon>Osteoglossiformes</taxon>
        <taxon>Mormyridae</taxon>
        <taxon>Paramormyrops</taxon>
    </lineage>
</organism>
<protein>
    <submittedName>
        <fullName evidence="9">Anti-Mullerian hormone</fullName>
    </submittedName>
</protein>
<keyword evidence="2" id="KW-0964">Secreted</keyword>
<feature type="chain" id="PRO_5017198138" evidence="7">
    <location>
        <begin position="19"/>
        <end position="624"/>
    </location>
</feature>
<feature type="domain" description="TGF-beta family profile" evidence="8">
    <location>
        <begin position="515"/>
        <end position="624"/>
    </location>
</feature>
<name>A0A3B3TDV1_9TELE</name>
<dbReference type="GeneID" id="111860146"/>
<dbReference type="InterPro" id="IPR006799">
    <property type="entry name" value="AMH_N"/>
</dbReference>
<dbReference type="PANTHER" id="PTHR15009:SF4">
    <property type="entry name" value="MUELLERIAN-INHIBITING FACTOR"/>
    <property type="match status" value="1"/>
</dbReference>
<dbReference type="GO" id="GO:0008406">
    <property type="term" value="P:gonad development"/>
    <property type="evidence" value="ECO:0007669"/>
    <property type="project" value="Ensembl"/>
</dbReference>
<feature type="region of interest" description="Disordered" evidence="6">
    <location>
        <begin position="472"/>
        <end position="491"/>
    </location>
</feature>
<keyword evidence="10" id="KW-1185">Reference proteome</keyword>
<reference evidence="9" key="2">
    <citation type="submission" date="2025-09" db="UniProtKB">
        <authorList>
            <consortium name="Ensembl"/>
        </authorList>
    </citation>
    <scope>IDENTIFICATION</scope>
</reference>
<dbReference type="GO" id="GO:0046546">
    <property type="term" value="P:development of primary male sexual characteristics"/>
    <property type="evidence" value="ECO:0007669"/>
    <property type="project" value="Ensembl"/>
</dbReference>